<dbReference type="Pfam" id="PF05239">
    <property type="entry name" value="PRC"/>
    <property type="match status" value="2"/>
</dbReference>
<dbReference type="InterPro" id="IPR027275">
    <property type="entry name" value="PRC-brl_dom"/>
</dbReference>
<evidence type="ECO:0000259" key="1">
    <source>
        <dbReference type="Pfam" id="PF05239"/>
    </source>
</evidence>
<dbReference type="Proteomes" id="UP000562984">
    <property type="component" value="Unassembled WGS sequence"/>
</dbReference>
<protein>
    <submittedName>
        <fullName evidence="2">PRC-barrel domain-containing protein</fullName>
    </submittedName>
</protein>
<dbReference type="EMBL" id="JABEND010000003">
    <property type="protein sequence ID" value="NNG35588.1"/>
    <property type="molecule type" value="Genomic_DNA"/>
</dbReference>
<gene>
    <name evidence="2" type="ORF">HKD39_07650</name>
</gene>
<evidence type="ECO:0000313" key="2">
    <source>
        <dbReference type="EMBL" id="NNG35588.1"/>
    </source>
</evidence>
<name>A0A849A908_9ACTN</name>
<keyword evidence="3" id="KW-1185">Reference proteome</keyword>
<dbReference type="InterPro" id="IPR011033">
    <property type="entry name" value="PRC_barrel-like_sf"/>
</dbReference>
<dbReference type="RefSeq" id="WP_171199254.1">
    <property type="nucleotide sequence ID" value="NZ_JABEND010000003.1"/>
</dbReference>
<accession>A0A849A908</accession>
<feature type="domain" description="PRC-barrel" evidence="1">
    <location>
        <begin position="114"/>
        <end position="180"/>
    </location>
</feature>
<dbReference type="AlphaFoldDB" id="A0A849A908"/>
<sequence length="207" mass="21233">MSQLMRTSSMAGLPVVTFAGDAVAQLRDLIFSDGGGEIAGFTLAGRGFFSGPKHTVLPWRQVVGIGPDAAVIRAEDDLVDRKVYLAELENSAAERAAQQTAGTSADAPATVSGNVIGSTVMTDAGTALGKVSDVVVEIGAFGSGQADVIGYEVEQPGTSGKVLIPLPDTLSASGEHVMVPAAVTNFQSDNLESLQRAVIELRKGSSS</sequence>
<dbReference type="SUPFAM" id="SSF50346">
    <property type="entry name" value="PRC-barrel domain"/>
    <property type="match status" value="2"/>
</dbReference>
<dbReference type="Gene3D" id="2.30.30.240">
    <property type="entry name" value="PRC-barrel domain"/>
    <property type="match status" value="1"/>
</dbReference>
<comment type="caution">
    <text evidence="2">The sequence shown here is derived from an EMBL/GenBank/DDBJ whole genome shotgun (WGS) entry which is preliminary data.</text>
</comment>
<feature type="domain" description="PRC-barrel" evidence="1">
    <location>
        <begin position="5"/>
        <end position="75"/>
    </location>
</feature>
<organism evidence="2 3">
    <name type="scientific">Nakamurella aerolata</name>
    <dbReference type="NCBI Taxonomy" id="1656892"/>
    <lineage>
        <taxon>Bacteria</taxon>
        <taxon>Bacillati</taxon>
        <taxon>Actinomycetota</taxon>
        <taxon>Actinomycetes</taxon>
        <taxon>Nakamurellales</taxon>
        <taxon>Nakamurellaceae</taxon>
        <taxon>Nakamurella</taxon>
    </lineage>
</organism>
<reference evidence="2 3" key="1">
    <citation type="submission" date="2020-05" db="EMBL/GenBank/DDBJ databases">
        <title>Nakamurella sp. DB0629 isolated from air conditioner.</title>
        <authorList>
            <person name="Kim D.H."/>
            <person name="Kim D.-U."/>
        </authorList>
    </citation>
    <scope>NUCLEOTIDE SEQUENCE [LARGE SCALE GENOMIC DNA]</scope>
    <source>
        <strain evidence="2 3">DB0629</strain>
    </source>
</reference>
<proteinExistence type="predicted"/>
<evidence type="ECO:0000313" key="3">
    <source>
        <dbReference type="Proteomes" id="UP000562984"/>
    </source>
</evidence>